<accession>A0A8J6U693</accession>
<name>A0A8J6U693_9FLAO</name>
<sequence>MRIKLLLTAILSFISSCDNDHENQPSCTEFGVCDTCIIIDKNLFNTTNTNNYNIQNIEVSEDCLEISFSSSGCDGNSWEVALVDLDAVSETTIPQRELKLNLVNKEACEAYITKTISFNLKPLQLKNYNQIKLKIENYSSLITYEY</sequence>
<reference evidence="1 2" key="1">
    <citation type="journal article" date="2018" name="J. Microbiol.">
        <title>Aestuariibaculum marinum sp. nov., a marine bacterium isolated from seawater in South Korea.</title>
        <authorList>
            <person name="Choi J."/>
            <person name="Lee D."/>
            <person name="Jang J.H."/>
            <person name="Cha S."/>
            <person name="Seo T."/>
        </authorList>
    </citation>
    <scope>NUCLEOTIDE SEQUENCE [LARGE SCALE GENOMIC DNA]</scope>
    <source>
        <strain evidence="1 2">IP7</strain>
    </source>
</reference>
<evidence type="ECO:0000313" key="1">
    <source>
        <dbReference type="EMBL" id="MBD0824519.1"/>
    </source>
</evidence>
<dbReference type="EMBL" id="JACVXD010000005">
    <property type="protein sequence ID" value="MBD0824519.1"/>
    <property type="molecule type" value="Genomic_DNA"/>
</dbReference>
<protein>
    <submittedName>
        <fullName evidence="1">Uncharacterized protein</fullName>
    </submittedName>
</protein>
<dbReference type="RefSeq" id="WP_188223815.1">
    <property type="nucleotide sequence ID" value="NZ_JACVXD010000005.1"/>
</dbReference>
<proteinExistence type="predicted"/>
<dbReference type="PROSITE" id="PS51257">
    <property type="entry name" value="PROKAR_LIPOPROTEIN"/>
    <property type="match status" value="1"/>
</dbReference>
<evidence type="ECO:0000313" key="2">
    <source>
        <dbReference type="Proteomes" id="UP000621516"/>
    </source>
</evidence>
<gene>
    <name evidence="1" type="ORF">ICJ85_10875</name>
</gene>
<keyword evidence="2" id="KW-1185">Reference proteome</keyword>
<dbReference type="Proteomes" id="UP000621516">
    <property type="component" value="Unassembled WGS sequence"/>
</dbReference>
<comment type="caution">
    <text evidence="1">The sequence shown here is derived from an EMBL/GenBank/DDBJ whole genome shotgun (WGS) entry which is preliminary data.</text>
</comment>
<dbReference type="AlphaFoldDB" id="A0A8J6U693"/>
<organism evidence="1 2">
    <name type="scientific">Aestuariibaculum marinum</name>
    <dbReference type="NCBI Taxonomy" id="2683592"/>
    <lineage>
        <taxon>Bacteria</taxon>
        <taxon>Pseudomonadati</taxon>
        <taxon>Bacteroidota</taxon>
        <taxon>Flavobacteriia</taxon>
        <taxon>Flavobacteriales</taxon>
        <taxon>Flavobacteriaceae</taxon>
    </lineage>
</organism>